<comment type="caution">
    <text evidence="3">The sequence shown here is derived from an EMBL/GenBank/DDBJ whole genome shotgun (WGS) entry which is preliminary data.</text>
</comment>
<dbReference type="PANTHER" id="PTHR12509:SF8">
    <property type="entry name" value="SPERMATOGENESIS-ASSOCIATED PROTEIN 4"/>
    <property type="match status" value="1"/>
</dbReference>
<feature type="region of interest" description="Disordered" evidence="1">
    <location>
        <begin position="1"/>
        <end position="27"/>
    </location>
</feature>
<sequence>MPIPAPPAAAGGLVRTDQASSSSPTAAASSLPRELLRWLASLDLTYPVKNPRRSLSNGYLVSEILYRYYPKDVPLHGMDIGTGRRARASNWGVLERLFTKLDINVPKEAISNTMDELPGAVDTVLGAIYEHVHRRNLQARSSRALDDSGASNKSHDQSGYFGRQLNAPIVESDKIITTAAAATLLSLDAIPPSKILVWDLFVSVTGIRDWADVDKQPDRFDPMVVINKIEKKAIEFGVAFKTDSKPNILHLLSFLWSAFRLEPTSLAFNIASELLIVLSPQLLSNPHHLRDTIVHGLDPLLPLTQLPMLEQKLGVMSKVIAAYLARPLPTAASASIYTNPAAGVDLTLLHYFKTNLPLPLLASFLAGIGTYPGDAAFWDHEVTTIIQQAEREGNGQLARATVSLVGSLVKATGRMNQAMSVFLRKAVESSPISPEAAPTLALAVLNVIEGLGIDATAGGWELFAFARAASIMTDSEAALLVAHSAIAMIGEYPMLSGTIVRLLSAVPDAVLHEVTNGQVSVQPIAYLAPAWVGPLSHLLADQVTRSALAMGVAANSGTLSIITIEPLLPYLVCADSTTNLALLRSAANDLLAHPSPTTWAFLRSLCASIPMSTASLGVQPSSSELDSLVYSLATGIVALLVFHMAHQQHPAWARTARDDVMSATYAHNLADSGRPTGKTVWNVVGVKVEEIWKEAVGKEMRLGGE</sequence>
<dbReference type="GO" id="GO:0005930">
    <property type="term" value="C:axoneme"/>
    <property type="evidence" value="ECO:0007669"/>
    <property type="project" value="TreeGrafter"/>
</dbReference>
<dbReference type="InterPro" id="IPR001715">
    <property type="entry name" value="CH_dom"/>
</dbReference>
<dbReference type="PROSITE" id="PS50021">
    <property type="entry name" value="CH"/>
    <property type="match status" value="1"/>
</dbReference>
<dbReference type="PANTHER" id="PTHR12509">
    <property type="entry name" value="SPERMATOGENESIS-ASSOCIATED 4-RELATED"/>
    <property type="match status" value="1"/>
</dbReference>
<dbReference type="EMBL" id="MCFL01000011">
    <property type="protein sequence ID" value="ORZ37725.1"/>
    <property type="molecule type" value="Genomic_DNA"/>
</dbReference>
<dbReference type="Pfam" id="PF06294">
    <property type="entry name" value="CH_2"/>
    <property type="match status" value="1"/>
</dbReference>
<evidence type="ECO:0000313" key="3">
    <source>
        <dbReference type="EMBL" id="ORZ37725.1"/>
    </source>
</evidence>
<feature type="domain" description="Calponin-homology (CH)" evidence="2">
    <location>
        <begin position="29"/>
        <end position="133"/>
    </location>
</feature>
<dbReference type="InterPro" id="IPR052111">
    <property type="entry name" value="Spermatogenesis_Ciliary_MAP"/>
</dbReference>
<name>A0A1Y2HT26_9FUNG</name>
<reference evidence="3 4" key="1">
    <citation type="submission" date="2016-07" db="EMBL/GenBank/DDBJ databases">
        <title>Pervasive Adenine N6-methylation of Active Genes in Fungi.</title>
        <authorList>
            <consortium name="DOE Joint Genome Institute"/>
            <person name="Mondo S.J."/>
            <person name="Dannebaum R.O."/>
            <person name="Kuo R.C."/>
            <person name="Labutti K."/>
            <person name="Haridas S."/>
            <person name="Kuo A."/>
            <person name="Salamov A."/>
            <person name="Ahrendt S.R."/>
            <person name="Lipzen A."/>
            <person name="Sullivan W."/>
            <person name="Andreopoulos W.B."/>
            <person name="Clum A."/>
            <person name="Lindquist E."/>
            <person name="Daum C."/>
            <person name="Ramamoorthy G.K."/>
            <person name="Gryganskyi A."/>
            <person name="Culley D."/>
            <person name="Magnuson J.K."/>
            <person name="James T.Y."/>
            <person name="O'Malley M.A."/>
            <person name="Stajich J.E."/>
            <person name="Spatafora J.W."/>
            <person name="Visel A."/>
            <person name="Grigoriev I.V."/>
        </authorList>
    </citation>
    <scope>NUCLEOTIDE SEQUENCE [LARGE SCALE GENOMIC DNA]</scope>
    <source>
        <strain evidence="3 4">PL171</strain>
    </source>
</reference>
<dbReference type="Gene3D" id="1.10.418.10">
    <property type="entry name" value="Calponin-like domain"/>
    <property type="match status" value="1"/>
</dbReference>
<dbReference type="STRING" id="765915.A0A1Y2HT26"/>
<dbReference type="InterPro" id="IPR010441">
    <property type="entry name" value="CH_2"/>
</dbReference>
<organism evidence="3 4">
    <name type="scientific">Catenaria anguillulae PL171</name>
    <dbReference type="NCBI Taxonomy" id="765915"/>
    <lineage>
        <taxon>Eukaryota</taxon>
        <taxon>Fungi</taxon>
        <taxon>Fungi incertae sedis</taxon>
        <taxon>Blastocladiomycota</taxon>
        <taxon>Blastocladiomycetes</taxon>
        <taxon>Blastocladiales</taxon>
        <taxon>Catenariaceae</taxon>
        <taxon>Catenaria</taxon>
    </lineage>
</organism>
<evidence type="ECO:0000256" key="1">
    <source>
        <dbReference type="SAM" id="MobiDB-lite"/>
    </source>
</evidence>
<dbReference type="OrthoDB" id="62528at2759"/>
<dbReference type="AlphaFoldDB" id="A0A1Y2HT26"/>
<feature type="region of interest" description="Disordered" evidence="1">
    <location>
        <begin position="140"/>
        <end position="159"/>
    </location>
</feature>
<dbReference type="GO" id="GO:0051493">
    <property type="term" value="P:regulation of cytoskeleton organization"/>
    <property type="evidence" value="ECO:0007669"/>
    <property type="project" value="TreeGrafter"/>
</dbReference>
<gene>
    <name evidence="3" type="ORF">BCR44DRAFT_1429839</name>
</gene>
<dbReference type="GO" id="GO:0008017">
    <property type="term" value="F:microtubule binding"/>
    <property type="evidence" value="ECO:0007669"/>
    <property type="project" value="TreeGrafter"/>
</dbReference>
<dbReference type="InterPro" id="IPR036872">
    <property type="entry name" value="CH_dom_sf"/>
</dbReference>
<evidence type="ECO:0000259" key="2">
    <source>
        <dbReference type="PROSITE" id="PS50021"/>
    </source>
</evidence>
<evidence type="ECO:0000313" key="4">
    <source>
        <dbReference type="Proteomes" id="UP000193411"/>
    </source>
</evidence>
<protein>
    <recommendedName>
        <fullName evidence="2">Calponin-homology (CH) domain-containing protein</fullName>
    </recommendedName>
</protein>
<keyword evidence="4" id="KW-1185">Reference proteome</keyword>
<accession>A0A1Y2HT26</accession>
<dbReference type="Proteomes" id="UP000193411">
    <property type="component" value="Unassembled WGS sequence"/>
</dbReference>
<proteinExistence type="predicted"/>